<evidence type="ECO:0000313" key="1">
    <source>
        <dbReference type="EMBL" id="CUS31980.1"/>
    </source>
</evidence>
<dbReference type="STRING" id="1742973.COMA2_10396"/>
<dbReference type="EMBL" id="CZPZ01000001">
    <property type="protein sequence ID" value="CUS31980.1"/>
    <property type="molecule type" value="Genomic_DNA"/>
</dbReference>
<dbReference type="AlphaFoldDB" id="A0A0S4L2P3"/>
<sequence length="93" mass="10705">MERDERDVNPLTRNRGLDTLRSGCQENRADSSVGRALPLQGRGHRFNPCSAYHVKVWYAEAGSVFAVWRVCSYTQELIGDQRLRLVVLLFCHR</sequence>
<keyword evidence="2" id="KW-1185">Reference proteome</keyword>
<dbReference type="Proteomes" id="UP000198736">
    <property type="component" value="Unassembled WGS sequence"/>
</dbReference>
<proteinExistence type="predicted"/>
<accession>A0A0S4L2P3</accession>
<gene>
    <name evidence="1" type="ORF">COMA2_10396</name>
</gene>
<protein>
    <submittedName>
        <fullName evidence="1">Uncharacterized protein</fullName>
    </submittedName>
</protein>
<organism evidence="1 2">
    <name type="scientific">Candidatus Nitrospira nitrificans</name>
    <dbReference type="NCBI Taxonomy" id="1742973"/>
    <lineage>
        <taxon>Bacteria</taxon>
        <taxon>Pseudomonadati</taxon>
        <taxon>Nitrospirota</taxon>
        <taxon>Nitrospiria</taxon>
        <taxon>Nitrospirales</taxon>
        <taxon>Nitrospiraceae</taxon>
        <taxon>Nitrospira</taxon>
    </lineage>
</organism>
<name>A0A0S4L2P3_9BACT</name>
<evidence type="ECO:0000313" key="2">
    <source>
        <dbReference type="Proteomes" id="UP000198736"/>
    </source>
</evidence>
<reference evidence="2" key="1">
    <citation type="submission" date="2015-10" db="EMBL/GenBank/DDBJ databases">
        <authorList>
            <person name="Luecker S."/>
            <person name="Luecker S."/>
        </authorList>
    </citation>
    <scope>NUCLEOTIDE SEQUENCE [LARGE SCALE GENOMIC DNA]</scope>
</reference>